<organism evidence="1 2">
    <name type="scientific">Lophiotrema nucula</name>
    <dbReference type="NCBI Taxonomy" id="690887"/>
    <lineage>
        <taxon>Eukaryota</taxon>
        <taxon>Fungi</taxon>
        <taxon>Dikarya</taxon>
        <taxon>Ascomycota</taxon>
        <taxon>Pezizomycotina</taxon>
        <taxon>Dothideomycetes</taxon>
        <taxon>Pleosporomycetidae</taxon>
        <taxon>Pleosporales</taxon>
        <taxon>Lophiotremataceae</taxon>
        <taxon>Lophiotrema</taxon>
    </lineage>
</organism>
<sequence>MAEPSPATTFASLPAELRIQILTYVVAQPSLAGFERIVPPTFPANMSTKLHVDNDYTSSANLAPLLVCKQWHDDFAHLAFRKTHFVVTDMYNTLPQRLDMLSDWKLQNIRKIAFVAGARQFRELVHWPQYPFNNPSLRLDSLTVVLHRSAHWHYPSDFTRDMVNLLRRLENVKVLKFIRNGANVKGFFKTWYNRLIGLLLKEDHFQRYDVAGGPHLEKTWWEWRYRDEDQSFEMRSREAKPVMAEEEYMEFVKPLVGRLMNEMAEEEMSPSSGNRNGHDGW</sequence>
<dbReference type="InterPro" id="IPR038883">
    <property type="entry name" value="AN11006-like"/>
</dbReference>
<evidence type="ECO:0008006" key="3">
    <source>
        <dbReference type="Google" id="ProtNLM"/>
    </source>
</evidence>
<dbReference type="OrthoDB" id="3786918at2759"/>
<evidence type="ECO:0000313" key="1">
    <source>
        <dbReference type="EMBL" id="KAF2106869.1"/>
    </source>
</evidence>
<dbReference type="AlphaFoldDB" id="A0A6A5YI03"/>
<name>A0A6A5YI03_9PLEO</name>
<dbReference type="PANTHER" id="PTHR42085:SF2">
    <property type="entry name" value="F-BOX DOMAIN-CONTAINING PROTEIN"/>
    <property type="match status" value="1"/>
</dbReference>
<evidence type="ECO:0000313" key="2">
    <source>
        <dbReference type="Proteomes" id="UP000799770"/>
    </source>
</evidence>
<proteinExistence type="predicted"/>
<reference evidence="1" key="1">
    <citation type="journal article" date="2020" name="Stud. Mycol.">
        <title>101 Dothideomycetes genomes: a test case for predicting lifestyles and emergence of pathogens.</title>
        <authorList>
            <person name="Haridas S."/>
            <person name="Albert R."/>
            <person name="Binder M."/>
            <person name="Bloem J."/>
            <person name="Labutti K."/>
            <person name="Salamov A."/>
            <person name="Andreopoulos B."/>
            <person name="Baker S."/>
            <person name="Barry K."/>
            <person name="Bills G."/>
            <person name="Bluhm B."/>
            <person name="Cannon C."/>
            <person name="Castanera R."/>
            <person name="Culley D."/>
            <person name="Daum C."/>
            <person name="Ezra D."/>
            <person name="Gonzalez J."/>
            <person name="Henrissat B."/>
            <person name="Kuo A."/>
            <person name="Liang C."/>
            <person name="Lipzen A."/>
            <person name="Lutzoni F."/>
            <person name="Magnuson J."/>
            <person name="Mondo S."/>
            <person name="Nolan M."/>
            <person name="Ohm R."/>
            <person name="Pangilinan J."/>
            <person name="Park H.-J."/>
            <person name="Ramirez L."/>
            <person name="Alfaro M."/>
            <person name="Sun H."/>
            <person name="Tritt A."/>
            <person name="Yoshinaga Y."/>
            <person name="Zwiers L.-H."/>
            <person name="Turgeon B."/>
            <person name="Goodwin S."/>
            <person name="Spatafora J."/>
            <person name="Crous P."/>
            <person name="Grigoriev I."/>
        </authorList>
    </citation>
    <scope>NUCLEOTIDE SEQUENCE</scope>
    <source>
        <strain evidence="1">CBS 627.86</strain>
    </source>
</reference>
<dbReference type="Proteomes" id="UP000799770">
    <property type="component" value="Unassembled WGS sequence"/>
</dbReference>
<gene>
    <name evidence="1" type="ORF">BDV96DRAFT_506993</name>
</gene>
<accession>A0A6A5YI03</accession>
<keyword evidence="2" id="KW-1185">Reference proteome</keyword>
<protein>
    <recommendedName>
        <fullName evidence="3">F-box domain-containing protein</fullName>
    </recommendedName>
</protein>
<dbReference type="PANTHER" id="PTHR42085">
    <property type="entry name" value="F-BOX DOMAIN-CONTAINING PROTEIN"/>
    <property type="match status" value="1"/>
</dbReference>
<dbReference type="EMBL" id="ML977358">
    <property type="protein sequence ID" value="KAF2106869.1"/>
    <property type="molecule type" value="Genomic_DNA"/>
</dbReference>